<protein>
    <submittedName>
        <fullName evidence="2">Cytochrome P450</fullName>
    </submittedName>
</protein>
<reference evidence="2" key="1">
    <citation type="submission" date="2019-09" db="UniProtKB">
        <authorList>
            <consortium name="WormBaseParasite"/>
        </authorList>
    </citation>
    <scope>IDENTIFICATION</scope>
</reference>
<dbReference type="WBParaSite" id="HPBE_0002514401-mRNA-1">
    <property type="protein sequence ID" value="HPBE_0002514401-mRNA-1"/>
    <property type="gene ID" value="HPBE_0002514401"/>
</dbReference>
<organism evidence="1 2">
    <name type="scientific">Heligmosomoides polygyrus</name>
    <name type="common">Parasitic roundworm</name>
    <dbReference type="NCBI Taxonomy" id="6339"/>
    <lineage>
        <taxon>Eukaryota</taxon>
        <taxon>Metazoa</taxon>
        <taxon>Ecdysozoa</taxon>
        <taxon>Nematoda</taxon>
        <taxon>Chromadorea</taxon>
        <taxon>Rhabditida</taxon>
        <taxon>Rhabditina</taxon>
        <taxon>Rhabditomorpha</taxon>
        <taxon>Strongyloidea</taxon>
        <taxon>Heligmosomidae</taxon>
        <taxon>Heligmosomoides</taxon>
    </lineage>
</organism>
<proteinExistence type="predicted"/>
<sequence>LMPAQDLAYFRRLFTPQVQPGDLDINEVKDSVYFFS</sequence>
<name>A0A183GR24_HELPZ</name>
<dbReference type="Proteomes" id="UP000050761">
    <property type="component" value="Unassembled WGS sequence"/>
</dbReference>
<dbReference type="AlphaFoldDB" id="A0A183GR24"/>
<accession>A0A183GR24</accession>
<evidence type="ECO:0000313" key="2">
    <source>
        <dbReference type="WBParaSite" id="HPBE_0002514401-mRNA-1"/>
    </source>
</evidence>
<keyword evidence="1" id="KW-1185">Reference proteome</keyword>
<evidence type="ECO:0000313" key="1">
    <source>
        <dbReference type="Proteomes" id="UP000050761"/>
    </source>
</evidence>